<dbReference type="EC" id="3.5.3.11" evidence="6"/>
<dbReference type="PIRSF" id="PIRSF036979">
    <property type="entry name" value="Arginase"/>
    <property type="match status" value="1"/>
</dbReference>
<reference evidence="6" key="2">
    <citation type="submission" date="2021-04" db="EMBL/GenBank/DDBJ databases">
        <title>Isolation and characterization of a novel species of the genus Sulfurimonas.</title>
        <authorList>
            <person name="Fukui M."/>
        </authorList>
    </citation>
    <scope>NUCLEOTIDE SEQUENCE</scope>
    <source>
        <strain evidence="6">H1576</strain>
    </source>
</reference>
<evidence type="ECO:0000256" key="3">
    <source>
        <dbReference type="ARBA" id="ARBA00022801"/>
    </source>
</evidence>
<dbReference type="GO" id="GO:0008783">
    <property type="term" value="F:agmatinase activity"/>
    <property type="evidence" value="ECO:0007669"/>
    <property type="project" value="UniProtKB-EC"/>
</dbReference>
<dbReference type="InterPro" id="IPR023696">
    <property type="entry name" value="Ureohydrolase_dom_sf"/>
</dbReference>
<feature type="binding site" evidence="4">
    <location>
        <position position="204"/>
    </location>
    <ligand>
        <name>Mn(2+)</name>
        <dbReference type="ChEBI" id="CHEBI:29035"/>
        <label>1</label>
    </ligand>
</feature>
<evidence type="ECO:0000256" key="2">
    <source>
        <dbReference type="ARBA" id="ARBA00022723"/>
    </source>
</evidence>
<proteinExistence type="inferred from homology"/>
<evidence type="ECO:0000256" key="5">
    <source>
        <dbReference type="RuleBase" id="RU003684"/>
    </source>
</evidence>
<dbReference type="PANTHER" id="PTHR11358:SF26">
    <property type="entry name" value="GUANIDINO ACID HYDROLASE, MITOCHONDRIAL"/>
    <property type="match status" value="1"/>
</dbReference>
<name>A0A975GDN3_9BACT</name>
<dbReference type="NCBIfam" id="TIGR01230">
    <property type="entry name" value="agmatinase"/>
    <property type="match status" value="1"/>
</dbReference>
<keyword evidence="2 4" id="KW-0479">Metal-binding</keyword>
<feature type="binding site" evidence="4">
    <location>
        <position position="206"/>
    </location>
    <ligand>
        <name>Mn(2+)</name>
        <dbReference type="ChEBI" id="CHEBI:29035"/>
        <label>1</label>
    </ligand>
</feature>
<sequence length="296" mass="33267">MEYQELPNASLEDADIVILPIGYEESVCGQGGTADAPKAIVEISEQLEYYEEDLKWSPMKYMKVRVEEEIREYAQIDEKVSTYAFKEEKLLISLGGEHSITPQITASRLSSGATIIFLDAHGDLRESYQGYEFSHATPVHHLLAQGHKVIMAGIRSLFETEAARIESDEMIECFLDRELRKPGMKEKLLSLISSIEGEVYLSIDMDAFNPAYVPSVGTPQPGGLDWYFALDIIEALFENKKAVIKGVDIMELIPEASTVSQVFAAKLMQKIISYWGKSRGFDKKEMNGSQTLVKYE</sequence>
<feature type="binding site" evidence="4">
    <location>
        <position position="119"/>
    </location>
    <ligand>
        <name>Mn(2+)</name>
        <dbReference type="ChEBI" id="CHEBI:29035"/>
        <label>1</label>
    </ligand>
</feature>
<dbReference type="EMBL" id="CP046072">
    <property type="protein sequence ID" value="QSZ42906.1"/>
    <property type="molecule type" value="Genomic_DNA"/>
</dbReference>
<feature type="binding site" evidence="4">
    <location>
        <position position="121"/>
    </location>
    <ligand>
        <name>Mn(2+)</name>
        <dbReference type="ChEBI" id="CHEBI:29035"/>
        <label>1</label>
    </ligand>
</feature>
<feature type="binding site" evidence="4">
    <location>
        <position position="123"/>
    </location>
    <ligand>
        <name>Mn(2+)</name>
        <dbReference type="ChEBI" id="CHEBI:29035"/>
        <label>1</label>
    </ligand>
</feature>
<dbReference type="PROSITE" id="PS51409">
    <property type="entry name" value="ARGINASE_2"/>
    <property type="match status" value="1"/>
</dbReference>
<keyword evidence="7" id="KW-1185">Reference proteome</keyword>
<dbReference type="GO" id="GO:0033389">
    <property type="term" value="P:putrescine biosynthetic process from arginine, via agmatine"/>
    <property type="evidence" value="ECO:0007669"/>
    <property type="project" value="TreeGrafter"/>
</dbReference>
<organism evidence="6 7">
    <name type="scientific">Sulfurimonas aquatica</name>
    <dbReference type="NCBI Taxonomy" id="2672570"/>
    <lineage>
        <taxon>Bacteria</taxon>
        <taxon>Pseudomonadati</taxon>
        <taxon>Campylobacterota</taxon>
        <taxon>Epsilonproteobacteria</taxon>
        <taxon>Campylobacterales</taxon>
        <taxon>Sulfurimonadaceae</taxon>
        <taxon>Sulfurimonas</taxon>
    </lineage>
</organism>
<protein>
    <submittedName>
        <fullName evidence="6">Agmatinase</fullName>
        <ecNumber evidence="6">3.5.3.11</ecNumber>
    </submittedName>
</protein>
<dbReference type="AlphaFoldDB" id="A0A975GDN3"/>
<reference evidence="6" key="1">
    <citation type="submission" date="2019-11" db="EMBL/GenBank/DDBJ databases">
        <authorList>
            <person name="Kojima H."/>
        </authorList>
    </citation>
    <scope>NUCLEOTIDE SEQUENCE</scope>
    <source>
        <strain evidence="6">H1576</strain>
    </source>
</reference>
<dbReference type="Pfam" id="PF00491">
    <property type="entry name" value="Arginase"/>
    <property type="match status" value="1"/>
</dbReference>
<evidence type="ECO:0000256" key="4">
    <source>
        <dbReference type="PIRSR" id="PIRSR036979-1"/>
    </source>
</evidence>
<evidence type="ECO:0000256" key="1">
    <source>
        <dbReference type="ARBA" id="ARBA00009227"/>
    </source>
</evidence>
<feature type="binding site" evidence="4">
    <location>
        <position position="98"/>
    </location>
    <ligand>
        <name>Mn(2+)</name>
        <dbReference type="ChEBI" id="CHEBI:29035"/>
        <label>1</label>
    </ligand>
</feature>
<dbReference type="RefSeq" id="WP_207561718.1">
    <property type="nucleotide sequence ID" value="NZ_CP046072.1"/>
</dbReference>
<dbReference type="SUPFAM" id="SSF52768">
    <property type="entry name" value="Arginase/deacetylase"/>
    <property type="match status" value="1"/>
</dbReference>
<dbReference type="PANTHER" id="PTHR11358">
    <property type="entry name" value="ARGINASE/AGMATINASE"/>
    <property type="match status" value="1"/>
</dbReference>
<evidence type="ECO:0000313" key="7">
    <source>
        <dbReference type="Proteomes" id="UP000671852"/>
    </source>
</evidence>
<dbReference type="InterPro" id="IPR020855">
    <property type="entry name" value="Ureohydrolase_Mn_BS"/>
</dbReference>
<dbReference type="InterPro" id="IPR005925">
    <property type="entry name" value="Agmatinase-rel"/>
</dbReference>
<dbReference type="Gene3D" id="3.40.800.10">
    <property type="entry name" value="Ureohydrolase domain"/>
    <property type="match status" value="1"/>
</dbReference>
<dbReference type="Proteomes" id="UP000671852">
    <property type="component" value="Chromosome"/>
</dbReference>
<dbReference type="KEGG" id="saqt:GJV85_12575"/>
<comment type="similarity">
    <text evidence="1">Belongs to the arginase family. Agmatinase subfamily.</text>
</comment>
<keyword evidence="3 5" id="KW-0378">Hydrolase</keyword>
<comment type="cofactor">
    <cofactor evidence="4">
        <name>Mn(2+)</name>
        <dbReference type="ChEBI" id="CHEBI:29035"/>
    </cofactor>
    <text evidence="4">Binds 2 manganese ions per subunit.</text>
</comment>
<accession>A0A975GDN3</accession>
<dbReference type="PROSITE" id="PS01053">
    <property type="entry name" value="ARGINASE_1"/>
    <property type="match status" value="1"/>
</dbReference>
<gene>
    <name evidence="6" type="primary">speB</name>
    <name evidence="6" type="ORF">GJV85_12575</name>
</gene>
<keyword evidence="4" id="KW-0464">Manganese</keyword>
<evidence type="ECO:0000313" key="6">
    <source>
        <dbReference type="EMBL" id="QSZ42906.1"/>
    </source>
</evidence>
<dbReference type="GO" id="GO:0046872">
    <property type="term" value="F:metal ion binding"/>
    <property type="evidence" value="ECO:0007669"/>
    <property type="project" value="UniProtKB-KW"/>
</dbReference>
<dbReference type="InterPro" id="IPR006035">
    <property type="entry name" value="Ureohydrolase"/>
</dbReference>